<dbReference type="InterPro" id="IPR027417">
    <property type="entry name" value="P-loop_NTPase"/>
</dbReference>
<comment type="caution">
    <text evidence="2">The sequence shown here is derived from an EMBL/GenBank/DDBJ whole genome shotgun (WGS) entry which is preliminary data.</text>
</comment>
<dbReference type="Proteomes" id="UP001219956">
    <property type="component" value="Unassembled WGS sequence"/>
</dbReference>
<reference evidence="2 3" key="1">
    <citation type="submission" date="2023-01" db="EMBL/GenBank/DDBJ databases">
        <title>Novel species of the genus Vogesella isolated from rivers.</title>
        <authorList>
            <person name="Lu H."/>
        </authorList>
    </citation>
    <scope>NUCLEOTIDE SEQUENCE [LARGE SCALE GENOMIC DNA]</scope>
    <source>
        <strain evidence="2 3">DC21W</strain>
    </source>
</reference>
<dbReference type="PANTHER" id="PTHR40072:SF1">
    <property type="entry name" value="MOLYBDOPTERIN-GUANINE DINUCLEOTIDE BIOSYNTHESIS ADAPTER PROTEIN"/>
    <property type="match status" value="1"/>
</dbReference>
<proteinExistence type="predicted"/>
<gene>
    <name evidence="2" type="primary">mobB</name>
    <name evidence="2" type="ORF">PQU95_05500</name>
</gene>
<dbReference type="NCBIfam" id="TIGR00176">
    <property type="entry name" value="mobB"/>
    <property type="match status" value="1"/>
</dbReference>
<dbReference type="CDD" id="cd03116">
    <property type="entry name" value="MobB"/>
    <property type="match status" value="1"/>
</dbReference>
<dbReference type="InterPro" id="IPR004435">
    <property type="entry name" value="MobB_dom"/>
</dbReference>
<evidence type="ECO:0000313" key="3">
    <source>
        <dbReference type="Proteomes" id="UP001219956"/>
    </source>
</evidence>
<evidence type="ECO:0000259" key="1">
    <source>
        <dbReference type="Pfam" id="PF03205"/>
    </source>
</evidence>
<keyword evidence="3" id="KW-1185">Reference proteome</keyword>
<dbReference type="EMBL" id="JAQQLF010000006">
    <property type="protein sequence ID" value="MDC7716668.1"/>
    <property type="molecule type" value="Genomic_DNA"/>
</dbReference>
<name>A0ABT5IVX2_9NEIS</name>
<dbReference type="Gene3D" id="3.40.50.300">
    <property type="entry name" value="P-loop containing nucleotide triphosphate hydrolases"/>
    <property type="match status" value="1"/>
</dbReference>
<protein>
    <submittedName>
        <fullName evidence="2">Molybdopterin-guanine dinucleotide biosynthesis protein B</fullName>
    </submittedName>
</protein>
<dbReference type="PANTHER" id="PTHR40072">
    <property type="entry name" value="MOLYBDOPTERIN-GUANINE DINUCLEOTIDE BIOSYNTHESIS ADAPTER PROTEIN-RELATED"/>
    <property type="match status" value="1"/>
</dbReference>
<accession>A0ABT5IVX2</accession>
<feature type="domain" description="Molybdopterin-guanine dinucleotide biosynthesis protein B (MobB)" evidence="1">
    <location>
        <begin position="10"/>
        <end position="140"/>
    </location>
</feature>
<sequence>MSTPRLHSPVLGLAGWSGSGKTTLLEQLLPRLAAAGLRVSVVKHSHHAVAFDTPGKDSYRHRAAGAAQVMLLGERGMAVYEDLPAPLDLSAQLARLQPADLVILEGQKWLPVPKLEVHRPALGKPLLQPDDPDILAVASDAALPVLAVPQLNLNDIDAIAAFVLRWREQQA</sequence>
<evidence type="ECO:0000313" key="2">
    <source>
        <dbReference type="EMBL" id="MDC7716668.1"/>
    </source>
</evidence>
<dbReference type="Pfam" id="PF03205">
    <property type="entry name" value="MobB"/>
    <property type="match status" value="1"/>
</dbReference>
<dbReference type="InterPro" id="IPR052539">
    <property type="entry name" value="MGD_biosynthesis_adapter"/>
</dbReference>
<dbReference type="SUPFAM" id="SSF52540">
    <property type="entry name" value="P-loop containing nucleoside triphosphate hydrolases"/>
    <property type="match status" value="1"/>
</dbReference>
<dbReference type="RefSeq" id="WP_272751062.1">
    <property type="nucleotide sequence ID" value="NZ_JAQQLF010000006.1"/>
</dbReference>
<organism evidence="2 3">
    <name type="scientific">Vogesella aquatica</name>
    <dbReference type="NCBI Taxonomy" id="2984206"/>
    <lineage>
        <taxon>Bacteria</taxon>
        <taxon>Pseudomonadati</taxon>
        <taxon>Pseudomonadota</taxon>
        <taxon>Betaproteobacteria</taxon>
        <taxon>Neisseriales</taxon>
        <taxon>Chromobacteriaceae</taxon>
        <taxon>Vogesella</taxon>
    </lineage>
</organism>